<accession>A0A919IJM6</accession>
<feature type="region of interest" description="Disordered" evidence="1">
    <location>
        <begin position="29"/>
        <end position="62"/>
    </location>
</feature>
<feature type="compositionally biased region" description="Basic and acidic residues" evidence="1">
    <location>
        <begin position="84"/>
        <end position="103"/>
    </location>
</feature>
<proteinExistence type="predicted"/>
<evidence type="ECO:0000313" key="3">
    <source>
        <dbReference type="Proteomes" id="UP000619479"/>
    </source>
</evidence>
<dbReference type="Proteomes" id="UP000619479">
    <property type="component" value="Unassembled WGS sequence"/>
</dbReference>
<feature type="compositionally biased region" description="Basic and acidic residues" evidence="1">
    <location>
        <begin position="49"/>
        <end position="62"/>
    </location>
</feature>
<evidence type="ECO:0000256" key="1">
    <source>
        <dbReference type="SAM" id="MobiDB-lite"/>
    </source>
</evidence>
<dbReference type="AlphaFoldDB" id="A0A919IJM6"/>
<comment type="caution">
    <text evidence="2">The sequence shown here is derived from an EMBL/GenBank/DDBJ whole genome shotgun (WGS) entry which is preliminary data.</text>
</comment>
<gene>
    <name evidence="2" type="ORF">Acy02nite_34630</name>
</gene>
<name>A0A919IJM6_9ACTN</name>
<reference evidence="2" key="1">
    <citation type="submission" date="2021-01" db="EMBL/GenBank/DDBJ databases">
        <title>Whole genome shotgun sequence of Actinoplanes cyaneus NBRC 14990.</title>
        <authorList>
            <person name="Komaki H."/>
            <person name="Tamura T."/>
        </authorList>
    </citation>
    <scope>NUCLEOTIDE SEQUENCE</scope>
    <source>
        <strain evidence="2">NBRC 14990</strain>
    </source>
</reference>
<organism evidence="2 3">
    <name type="scientific">Actinoplanes cyaneus</name>
    <dbReference type="NCBI Taxonomy" id="52696"/>
    <lineage>
        <taxon>Bacteria</taxon>
        <taxon>Bacillati</taxon>
        <taxon>Actinomycetota</taxon>
        <taxon>Actinomycetes</taxon>
        <taxon>Micromonosporales</taxon>
        <taxon>Micromonosporaceae</taxon>
        <taxon>Actinoplanes</taxon>
    </lineage>
</organism>
<dbReference type="EMBL" id="BOMH01000027">
    <property type="protein sequence ID" value="GID65582.1"/>
    <property type="molecule type" value="Genomic_DNA"/>
</dbReference>
<feature type="region of interest" description="Disordered" evidence="1">
    <location>
        <begin position="83"/>
        <end position="103"/>
    </location>
</feature>
<protein>
    <submittedName>
        <fullName evidence="2">Uncharacterized protein</fullName>
    </submittedName>
</protein>
<evidence type="ECO:0000313" key="2">
    <source>
        <dbReference type="EMBL" id="GID65582.1"/>
    </source>
</evidence>
<feature type="compositionally biased region" description="Low complexity" evidence="1">
    <location>
        <begin position="37"/>
        <end position="48"/>
    </location>
</feature>
<sequence>MWVAAARESSENRRRTVWSTVMVNIVAPARSHRPPRRGNVPPGRVGFGADREEGTPESGLRDYRRRRIRRPCRASVLCAPCQRGAEDSERFTEDGVTGPEKEL</sequence>
<keyword evidence="3" id="KW-1185">Reference proteome</keyword>